<gene>
    <name evidence="2" type="ORF">TWF730_010513</name>
</gene>
<feature type="domain" description="F-box" evidence="1">
    <location>
        <begin position="22"/>
        <end position="65"/>
    </location>
</feature>
<proteinExistence type="predicted"/>
<protein>
    <recommendedName>
        <fullName evidence="1">F-box domain-containing protein</fullName>
    </recommendedName>
</protein>
<evidence type="ECO:0000259" key="1">
    <source>
        <dbReference type="Pfam" id="PF12937"/>
    </source>
</evidence>
<dbReference type="InterPro" id="IPR036047">
    <property type="entry name" value="F-box-like_dom_sf"/>
</dbReference>
<keyword evidence="3" id="KW-1185">Reference proteome</keyword>
<evidence type="ECO:0000313" key="3">
    <source>
        <dbReference type="Proteomes" id="UP001373714"/>
    </source>
</evidence>
<dbReference type="Pfam" id="PF12937">
    <property type="entry name" value="F-box-like"/>
    <property type="match status" value="1"/>
</dbReference>
<comment type="caution">
    <text evidence="2">The sequence shown here is derived from an EMBL/GenBank/DDBJ whole genome shotgun (WGS) entry which is preliminary data.</text>
</comment>
<accession>A0AAV9UNG5</accession>
<dbReference type="AlphaFoldDB" id="A0AAV9UNG5"/>
<dbReference type="SUPFAM" id="SSF81383">
    <property type="entry name" value="F-box domain"/>
    <property type="match status" value="1"/>
</dbReference>
<dbReference type="SUPFAM" id="SSF52047">
    <property type="entry name" value="RNI-like"/>
    <property type="match status" value="1"/>
</dbReference>
<organism evidence="2 3">
    <name type="scientific">Orbilia blumenaviensis</name>
    <dbReference type="NCBI Taxonomy" id="1796055"/>
    <lineage>
        <taxon>Eukaryota</taxon>
        <taxon>Fungi</taxon>
        <taxon>Dikarya</taxon>
        <taxon>Ascomycota</taxon>
        <taxon>Pezizomycotina</taxon>
        <taxon>Orbiliomycetes</taxon>
        <taxon>Orbiliales</taxon>
        <taxon>Orbiliaceae</taxon>
        <taxon>Orbilia</taxon>
    </lineage>
</organism>
<name>A0AAV9UNG5_9PEZI</name>
<sequence>MGLIPKAARTTRTPVMKLGPLASLPIEILLQIIEDDILTAWDRVCFAASCRRFKDITYPCLYRRFDWIMPFETTCSLGLTSGFGLLVDIFLEPVISSVSTMLGKRPPPDIHKNSFTKRAELVRKMSVLGGYQYYKDMGVLTRYYGTLNNGDSFISIFEPFHNLRSIELDERAALTWTGYLRVIANLLVSKPTLEELTLRHRLGTQPESRCETPADMVAVRSILSKGVVSKLASLTIILGRRFEPTEMGYEYFHQLMEVFEGATNEVTTFKIFAKYSKLDETDPILKDGVIDSRNCRRSSVKIWSFPKLRDLEIHTHNFPDAGAIQSIEKSSLGGARKLKFVCDIMGTDVTALSENLSSFQNIEEISIWDPQWPVGRVYSDEELLLMCEKLSSLKRHLRKLKGVRWVLGYQKFNTECSLGCSSDGETLRSISVVKAKETVEKTRSSLPQSLRYIKEGYISIRS</sequence>
<reference evidence="2 3" key="1">
    <citation type="submission" date="2019-10" db="EMBL/GenBank/DDBJ databases">
        <authorList>
            <person name="Palmer J.M."/>
        </authorList>
    </citation>
    <scope>NUCLEOTIDE SEQUENCE [LARGE SCALE GENOMIC DNA]</scope>
    <source>
        <strain evidence="2 3">TWF730</strain>
    </source>
</reference>
<dbReference type="InterPro" id="IPR001810">
    <property type="entry name" value="F-box_dom"/>
</dbReference>
<evidence type="ECO:0000313" key="2">
    <source>
        <dbReference type="EMBL" id="KAK6346182.1"/>
    </source>
</evidence>
<dbReference type="Proteomes" id="UP001373714">
    <property type="component" value="Unassembled WGS sequence"/>
</dbReference>
<dbReference type="EMBL" id="JAVHNS010000008">
    <property type="protein sequence ID" value="KAK6346182.1"/>
    <property type="molecule type" value="Genomic_DNA"/>
</dbReference>